<name>A0ABV4M2A7_9VIBR</name>
<protein>
    <submittedName>
        <fullName evidence="1">Tetratricopeptide repeat protein</fullName>
    </submittedName>
</protein>
<dbReference type="EMBL" id="JBGOOT010000001">
    <property type="protein sequence ID" value="MEZ8193866.1"/>
    <property type="molecule type" value="Genomic_DNA"/>
</dbReference>
<sequence length="247" mass="27751">MTLVGCSSTKSLDNHKTKESMLIKTNNYDQLVLLYKEQLKIKENKATRVKLADAYLNSGDAESALFIISPIALATDADVDVLLIQAHSEYELGSYDRALATAERAHSISKNNADIENLLGVIYAGREDYVKAREYFNLARTHLYDDIKIKNNLAVLDIIEGQYKQAVQKLLPIYLNEDADDQLKANLTLAMAKLGNFEYVKSILGSKYDDVEVFEHFSALKGIERIKDSDVILQTQPISLGKENEKE</sequence>
<dbReference type="InterPro" id="IPR011990">
    <property type="entry name" value="TPR-like_helical_dom_sf"/>
</dbReference>
<keyword evidence="2" id="KW-1185">Reference proteome</keyword>
<gene>
    <name evidence="1" type="ORF">ACED38_03090</name>
</gene>
<accession>A0ABV4M2A7</accession>
<dbReference type="Gene3D" id="1.25.40.10">
    <property type="entry name" value="Tetratricopeptide repeat domain"/>
    <property type="match status" value="1"/>
</dbReference>
<dbReference type="SMART" id="SM00028">
    <property type="entry name" value="TPR"/>
    <property type="match status" value="2"/>
</dbReference>
<reference evidence="1 2" key="1">
    <citation type="submission" date="2024-06" db="EMBL/GenBank/DDBJ databases">
        <authorList>
            <person name="Steensen K."/>
            <person name="Seneca J."/>
            <person name="Bartlau N."/>
            <person name="Yu A.X."/>
            <person name="Polz M.F."/>
        </authorList>
    </citation>
    <scope>NUCLEOTIDE SEQUENCE [LARGE SCALE GENOMIC DNA]</scope>
    <source>
        <strain evidence="1 2">FF146</strain>
    </source>
</reference>
<dbReference type="Proteomes" id="UP001569153">
    <property type="component" value="Unassembled WGS sequence"/>
</dbReference>
<dbReference type="InterPro" id="IPR019734">
    <property type="entry name" value="TPR_rpt"/>
</dbReference>
<comment type="caution">
    <text evidence="1">The sequence shown here is derived from an EMBL/GenBank/DDBJ whole genome shotgun (WGS) entry which is preliminary data.</text>
</comment>
<proteinExistence type="predicted"/>
<evidence type="ECO:0000313" key="2">
    <source>
        <dbReference type="Proteomes" id="UP001569153"/>
    </source>
</evidence>
<organism evidence="1 2">
    <name type="scientific">Vibrio cortegadensis</name>
    <dbReference type="NCBI Taxonomy" id="1328770"/>
    <lineage>
        <taxon>Bacteria</taxon>
        <taxon>Pseudomonadati</taxon>
        <taxon>Pseudomonadota</taxon>
        <taxon>Gammaproteobacteria</taxon>
        <taxon>Vibrionales</taxon>
        <taxon>Vibrionaceae</taxon>
        <taxon>Vibrio</taxon>
    </lineage>
</organism>
<dbReference type="RefSeq" id="WP_371729633.1">
    <property type="nucleotide sequence ID" value="NZ_JBGOOT010000001.1"/>
</dbReference>
<dbReference type="SUPFAM" id="SSF48452">
    <property type="entry name" value="TPR-like"/>
    <property type="match status" value="1"/>
</dbReference>
<evidence type="ECO:0000313" key="1">
    <source>
        <dbReference type="EMBL" id="MEZ8193866.1"/>
    </source>
</evidence>